<reference evidence="6 7" key="1">
    <citation type="submission" date="2020-10" db="EMBL/GenBank/DDBJ databases">
        <title>Sequencing the genomes of 1000 actinobacteria strains.</title>
        <authorList>
            <person name="Klenk H.-P."/>
        </authorList>
    </citation>
    <scope>NUCLEOTIDE SEQUENCE [LARGE SCALE GENOMIC DNA]</scope>
    <source>
        <strain evidence="6 7">DSM 43173</strain>
    </source>
</reference>
<evidence type="ECO:0000259" key="4">
    <source>
        <dbReference type="Pfam" id="PF03990"/>
    </source>
</evidence>
<dbReference type="Gene3D" id="1.10.530.10">
    <property type="match status" value="1"/>
</dbReference>
<keyword evidence="3" id="KW-1133">Transmembrane helix</keyword>
<dbReference type="CDD" id="cd13925">
    <property type="entry name" value="RPF"/>
    <property type="match status" value="1"/>
</dbReference>
<evidence type="ECO:0000259" key="5">
    <source>
        <dbReference type="Pfam" id="PF06737"/>
    </source>
</evidence>
<feature type="transmembrane region" description="Helical" evidence="3">
    <location>
        <begin position="21"/>
        <end position="40"/>
    </location>
</feature>
<keyword evidence="3" id="KW-0472">Membrane</keyword>
<keyword evidence="7" id="KW-1185">Reference proteome</keyword>
<feature type="domain" description="Resuscitation-promoting factor core lysozyme-like" evidence="5">
    <location>
        <begin position="223"/>
        <end position="296"/>
    </location>
</feature>
<keyword evidence="3" id="KW-0812">Transmembrane</keyword>
<dbReference type="InterPro" id="IPR007137">
    <property type="entry name" value="DUF348"/>
</dbReference>
<dbReference type="SUPFAM" id="SSF53955">
    <property type="entry name" value="Lysozyme-like"/>
    <property type="match status" value="1"/>
</dbReference>
<evidence type="ECO:0000256" key="1">
    <source>
        <dbReference type="ARBA" id="ARBA00010830"/>
    </source>
</evidence>
<keyword evidence="2" id="KW-0378">Hydrolase</keyword>
<proteinExistence type="inferred from homology"/>
<dbReference type="RefSeq" id="WP_192788099.1">
    <property type="nucleotide sequence ID" value="NZ_JADBEK010000001.1"/>
</dbReference>
<feature type="domain" description="DUF348" evidence="4">
    <location>
        <begin position="164"/>
        <end position="196"/>
    </location>
</feature>
<feature type="domain" description="DUF348" evidence="4">
    <location>
        <begin position="100"/>
        <end position="130"/>
    </location>
</feature>
<dbReference type="Pfam" id="PF06737">
    <property type="entry name" value="Transglycosylas"/>
    <property type="match status" value="1"/>
</dbReference>
<comment type="caution">
    <text evidence="6">The sequence shown here is derived from an EMBL/GenBank/DDBJ whole genome shotgun (WGS) entry which is preliminary data.</text>
</comment>
<comment type="similarity">
    <text evidence="1">Belongs to the transglycosylase family. Rpf subfamily.</text>
</comment>
<evidence type="ECO:0000256" key="3">
    <source>
        <dbReference type="SAM" id="Phobius"/>
    </source>
</evidence>
<evidence type="ECO:0008006" key="8">
    <source>
        <dbReference type="Google" id="ProtNLM"/>
    </source>
</evidence>
<dbReference type="EMBL" id="JADBEK010000001">
    <property type="protein sequence ID" value="MBE1587767.1"/>
    <property type="molecule type" value="Genomic_DNA"/>
</dbReference>
<gene>
    <name evidence="6" type="ORF">H4W80_006025</name>
</gene>
<sequence length="308" mass="33424">MRGKRRAPRPPIPWRSPWTPAVCLAGMVALGALVAVSSLVKDVVVIVDGRQSQVRAFAGTVHDVLAEAGVSVGYGDLVRPPAHEDVTDGSTIEVRHARPITLTLDGRTSRHLVTATNVGDALAELDLTPAAGKLSAPPDDAVPLSGMELTVYTRRKVYVVAGTSRITSRTTARTVREVLRQKRVPLRRGYVVTPPLGSFPKDGTVITVTPSHTIPIRPEVLRLNWQALAACAAQGDPLAYNPDGPYYGMYQFSLPVWQAAGGMGIPSTWPAEEQTYRAQVLYQQMGSRWQTQWPNCADRLFDPVGSSR</sequence>
<evidence type="ECO:0000313" key="6">
    <source>
        <dbReference type="EMBL" id="MBE1587767.1"/>
    </source>
</evidence>
<evidence type="ECO:0000256" key="2">
    <source>
        <dbReference type="ARBA" id="ARBA00022801"/>
    </source>
</evidence>
<dbReference type="Proteomes" id="UP000633509">
    <property type="component" value="Unassembled WGS sequence"/>
</dbReference>
<accession>A0ABR9M4E0</accession>
<evidence type="ECO:0000313" key="7">
    <source>
        <dbReference type="Proteomes" id="UP000633509"/>
    </source>
</evidence>
<protein>
    <recommendedName>
        <fullName evidence="8">DUF348 domain-containing protein</fullName>
    </recommendedName>
</protein>
<organism evidence="6 7">
    <name type="scientific">Nonomuraea angiospora</name>
    <dbReference type="NCBI Taxonomy" id="46172"/>
    <lineage>
        <taxon>Bacteria</taxon>
        <taxon>Bacillati</taxon>
        <taxon>Actinomycetota</taxon>
        <taxon>Actinomycetes</taxon>
        <taxon>Streptosporangiales</taxon>
        <taxon>Streptosporangiaceae</taxon>
        <taxon>Nonomuraea</taxon>
    </lineage>
</organism>
<feature type="domain" description="DUF348" evidence="4">
    <location>
        <begin position="43"/>
        <end position="82"/>
    </location>
</feature>
<name>A0ABR9M4E0_9ACTN</name>
<dbReference type="Pfam" id="PF03990">
    <property type="entry name" value="DUF348"/>
    <property type="match status" value="3"/>
</dbReference>
<dbReference type="InterPro" id="IPR023346">
    <property type="entry name" value="Lysozyme-like_dom_sf"/>
</dbReference>
<dbReference type="InterPro" id="IPR010618">
    <property type="entry name" value="RPF"/>
</dbReference>